<evidence type="ECO:0000313" key="4">
    <source>
        <dbReference type="EMBL" id="GAA1980877.1"/>
    </source>
</evidence>
<dbReference type="PANTHER" id="PTHR11487:SF0">
    <property type="entry name" value="S-ACYL FATTY ACID SYNTHASE THIOESTERASE, MEDIUM CHAIN"/>
    <property type="match status" value="1"/>
</dbReference>
<name>A0ABN2S5S5_9PSEU</name>
<protein>
    <submittedName>
        <fullName evidence="4">Alpha/beta fold hydrolase</fullName>
    </submittedName>
</protein>
<keyword evidence="2 4" id="KW-0378">Hydrolase</keyword>
<dbReference type="SMART" id="SM00824">
    <property type="entry name" value="PKS_TE"/>
    <property type="match status" value="1"/>
</dbReference>
<keyword evidence="5" id="KW-1185">Reference proteome</keyword>
<comment type="similarity">
    <text evidence="1">Belongs to the thioesterase family.</text>
</comment>
<dbReference type="PANTHER" id="PTHR11487">
    <property type="entry name" value="THIOESTERASE"/>
    <property type="match status" value="1"/>
</dbReference>
<organism evidence="4 5">
    <name type="scientific">Amycolatopsis minnesotensis</name>
    <dbReference type="NCBI Taxonomy" id="337894"/>
    <lineage>
        <taxon>Bacteria</taxon>
        <taxon>Bacillati</taxon>
        <taxon>Actinomycetota</taxon>
        <taxon>Actinomycetes</taxon>
        <taxon>Pseudonocardiales</taxon>
        <taxon>Pseudonocardiaceae</taxon>
        <taxon>Amycolatopsis</taxon>
    </lineage>
</organism>
<dbReference type="InterPro" id="IPR001031">
    <property type="entry name" value="Thioesterase"/>
</dbReference>
<evidence type="ECO:0000256" key="1">
    <source>
        <dbReference type="ARBA" id="ARBA00007169"/>
    </source>
</evidence>
<feature type="domain" description="Thioesterase TesA-like" evidence="3">
    <location>
        <begin position="35"/>
        <end position="259"/>
    </location>
</feature>
<dbReference type="Pfam" id="PF00975">
    <property type="entry name" value="Thioesterase"/>
    <property type="match status" value="1"/>
</dbReference>
<dbReference type="GO" id="GO:0016787">
    <property type="term" value="F:hydrolase activity"/>
    <property type="evidence" value="ECO:0007669"/>
    <property type="project" value="UniProtKB-KW"/>
</dbReference>
<accession>A0ABN2S5S5</accession>
<dbReference type="Proteomes" id="UP001501116">
    <property type="component" value="Unassembled WGS sequence"/>
</dbReference>
<evidence type="ECO:0000259" key="3">
    <source>
        <dbReference type="SMART" id="SM00824"/>
    </source>
</evidence>
<dbReference type="InterPro" id="IPR012223">
    <property type="entry name" value="TEII"/>
</dbReference>
<proteinExistence type="inferred from homology"/>
<dbReference type="InterPro" id="IPR029058">
    <property type="entry name" value="AB_hydrolase_fold"/>
</dbReference>
<evidence type="ECO:0000313" key="5">
    <source>
        <dbReference type="Proteomes" id="UP001501116"/>
    </source>
</evidence>
<dbReference type="EMBL" id="BAAANN010000033">
    <property type="protein sequence ID" value="GAA1980877.1"/>
    <property type="molecule type" value="Genomic_DNA"/>
</dbReference>
<dbReference type="Gene3D" id="3.40.50.1820">
    <property type="entry name" value="alpha/beta hydrolase"/>
    <property type="match status" value="1"/>
</dbReference>
<comment type="caution">
    <text evidence="4">The sequence shown here is derived from an EMBL/GenBank/DDBJ whole genome shotgun (WGS) entry which is preliminary data.</text>
</comment>
<dbReference type="SUPFAM" id="SSF53474">
    <property type="entry name" value="alpha/beta-Hydrolases"/>
    <property type="match status" value="1"/>
</dbReference>
<sequence>MLPDWLGDDDVTGNDDAALWIRRFHPAPDAPVRLVCLPHAGGSASYFFPVSRSLSPKVEVLAVQYPGRQDRRREECIGTLAGLADAIAPLLDAWTDRPLALFGHSMGASLAFEIALRLEQRGTVPVKLFASGRRAPSRFRDERVHERDDDGLIKEIKALSGTDSQVLDDDEILRSVLPAIRSDYKAAETYRFEFTDGGPKLETPIHAMVGDSDPKATIDEVRAWGEHTTGDFELDTYGGGHFFLNEHAPKVIDTISRTLSAMSGPR</sequence>
<evidence type="ECO:0000256" key="2">
    <source>
        <dbReference type="ARBA" id="ARBA00022801"/>
    </source>
</evidence>
<reference evidence="4 5" key="1">
    <citation type="journal article" date="2019" name="Int. J. Syst. Evol. Microbiol.">
        <title>The Global Catalogue of Microorganisms (GCM) 10K type strain sequencing project: providing services to taxonomists for standard genome sequencing and annotation.</title>
        <authorList>
            <consortium name="The Broad Institute Genomics Platform"/>
            <consortium name="The Broad Institute Genome Sequencing Center for Infectious Disease"/>
            <person name="Wu L."/>
            <person name="Ma J."/>
        </authorList>
    </citation>
    <scope>NUCLEOTIDE SEQUENCE [LARGE SCALE GENOMIC DNA]</scope>
    <source>
        <strain evidence="4 5">JCM 14545</strain>
    </source>
</reference>
<gene>
    <name evidence="4" type="ORF">GCM10009754_67040</name>
</gene>
<dbReference type="InterPro" id="IPR020802">
    <property type="entry name" value="TesA-like"/>
</dbReference>